<comment type="similarity">
    <text evidence="1">Belongs to the class-III pyridoxal-phosphate-dependent aminotransferase family.</text>
</comment>
<comment type="caution">
    <text evidence="4">The sequence shown here is derived from an EMBL/GenBank/DDBJ whole genome shotgun (WGS) entry which is preliminary data.</text>
</comment>
<dbReference type="Gene3D" id="3.90.1150.10">
    <property type="entry name" value="Aspartate Aminotransferase, domain 1"/>
    <property type="match status" value="1"/>
</dbReference>
<keyword evidence="4" id="KW-0808">Transferase</keyword>
<dbReference type="STRING" id="1081103.A0A0B2X817"/>
<dbReference type="PANTHER" id="PTHR45688">
    <property type="match status" value="1"/>
</dbReference>
<keyword evidence="5" id="KW-1185">Reference proteome</keyword>
<dbReference type="GO" id="GO:0005739">
    <property type="term" value="C:mitochondrion"/>
    <property type="evidence" value="ECO:0007669"/>
    <property type="project" value="TreeGrafter"/>
</dbReference>
<dbReference type="RefSeq" id="XP_040682715.1">
    <property type="nucleotide sequence ID" value="XM_040819450.1"/>
</dbReference>
<evidence type="ECO:0000256" key="3">
    <source>
        <dbReference type="SAM" id="MobiDB-lite"/>
    </source>
</evidence>
<dbReference type="Gene3D" id="3.40.640.10">
    <property type="entry name" value="Type I PLP-dependent aspartate aminotransferase-like (Major domain)"/>
    <property type="match status" value="1"/>
</dbReference>
<accession>A0A0B2X817</accession>
<feature type="region of interest" description="Disordered" evidence="3">
    <location>
        <begin position="1"/>
        <end position="20"/>
    </location>
</feature>
<protein>
    <submittedName>
        <fullName evidence="4">Aminotransferase class-III</fullName>
    </submittedName>
</protein>
<dbReference type="Pfam" id="PF00202">
    <property type="entry name" value="Aminotran_3"/>
    <property type="match status" value="1"/>
</dbReference>
<evidence type="ECO:0000313" key="4">
    <source>
        <dbReference type="EMBL" id="KHO01650.1"/>
    </source>
</evidence>
<dbReference type="GO" id="GO:0030170">
    <property type="term" value="F:pyridoxal phosphate binding"/>
    <property type="evidence" value="ECO:0007669"/>
    <property type="project" value="InterPro"/>
</dbReference>
<dbReference type="InterPro" id="IPR015424">
    <property type="entry name" value="PyrdxlP-dep_Trfase"/>
</dbReference>
<dbReference type="Proteomes" id="UP000030816">
    <property type="component" value="Unassembled WGS sequence"/>
</dbReference>
<sequence>MITSNSPENSPQQEVPPTLYQNIDEKELVAKSKKHLIEYGIKFEPDIITGSQGLYIYTASGRKVLDWTSGQMSCLLGHGHPEIVKVITEHASQLDHLFSGMISPPVVSLADRLCSALPA</sequence>
<dbReference type="PANTHER" id="PTHR45688:SF13">
    <property type="entry name" value="ALANINE--GLYOXYLATE AMINOTRANSFERASE 2-LIKE"/>
    <property type="match status" value="1"/>
</dbReference>
<proteinExistence type="inferred from homology"/>
<evidence type="ECO:0000313" key="5">
    <source>
        <dbReference type="Proteomes" id="UP000030816"/>
    </source>
</evidence>
<dbReference type="GO" id="GO:0008483">
    <property type="term" value="F:transaminase activity"/>
    <property type="evidence" value="ECO:0007669"/>
    <property type="project" value="UniProtKB-KW"/>
</dbReference>
<dbReference type="AlphaFoldDB" id="A0A0B2X817"/>
<dbReference type="EMBL" id="AZHE01000001">
    <property type="protein sequence ID" value="KHO01650.1"/>
    <property type="molecule type" value="Genomic_DNA"/>
</dbReference>
<keyword evidence="2" id="KW-0663">Pyridoxal phosphate</keyword>
<dbReference type="OrthoDB" id="10261433at2759"/>
<name>A0A0B2X817_METAS</name>
<dbReference type="HOGENOM" id="CLU_163473_0_0_1"/>
<keyword evidence="4" id="KW-0032">Aminotransferase</keyword>
<evidence type="ECO:0000256" key="2">
    <source>
        <dbReference type="ARBA" id="ARBA00022898"/>
    </source>
</evidence>
<dbReference type="InterPro" id="IPR015421">
    <property type="entry name" value="PyrdxlP-dep_Trfase_major"/>
</dbReference>
<dbReference type="InterPro" id="IPR005814">
    <property type="entry name" value="Aminotrans_3"/>
</dbReference>
<dbReference type="GeneID" id="63735106"/>
<evidence type="ECO:0000256" key="1">
    <source>
        <dbReference type="ARBA" id="ARBA00008954"/>
    </source>
</evidence>
<gene>
    <name evidence="4" type="ORF">MAM_00651</name>
</gene>
<organism evidence="4 5">
    <name type="scientific">Metarhizium album (strain ARSEF 1941)</name>
    <dbReference type="NCBI Taxonomy" id="1081103"/>
    <lineage>
        <taxon>Eukaryota</taxon>
        <taxon>Fungi</taxon>
        <taxon>Dikarya</taxon>
        <taxon>Ascomycota</taxon>
        <taxon>Pezizomycotina</taxon>
        <taxon>Sordariomycetes</taxon>
        <taxon>Hypocreomycetidae</taxon>
        <taxon>Hypocreales</taxon>
        <taxon>Clavicipitaceae</taxon>
        <taxon>Metarhizium</taxon>
    </lineage>
</organism>
<reference evidence="4 5" key="1">
    <citation type="journal article" date="2014" name="Proc. Natl. Acad. Sci. U.S.A.">
        <title>Trajectory and genomic determinants of fungal-pathogen speciation and host adaptation.</title>
        <authorList>
            <person name="Hu X."/>
            <person name="Xiao G."/>
            <person name="Zheng P."/>
            <person name="Shang Y."/>
            <person name="Su Y."/>
            <person name="Zhang X."/>
            <person name="Liu X."/>
            <person name="Zhan S."/>
            <person name="St Leger R.J."/>
            <person name="Wang C."/>
        </authorList>
    </citation>
    <scope>NUCLEOTIDE SEQUENCE [LARGE SCALE GENOMIC DNA]</scope>
    <source>
        <strain evidence="4 5">ARSEF 1941</strain>
    </source>
</reference>
<dbReference type="SUPFAM" id="SSF53383">
    <property type="entry name" value="PLP-dependent transferases"/>
    <property type="match status" value="1"/>
</dbReference>
<dbReference type="InterPro" id="IPR015422">
    <property type="entry name" value="PyrdxlP-dep_Trfase_small"/>
</dbReference>